<feature type="transmembrane region" description="Helical" evidence="2">
    <location>
        <begin position="598"/>
        <end position="626"/>
    </location>
</feature>
<organism evidence="4 5">
    <name type="scientific">Halomonas korlensis</name>
    <dbReference type="NCBI Taxonomy" id="463301"/>
    <lineage>
        <taxon>Bacteria</taxon>
        <taxon>Pseudomonadati</taxon>
        <taxon>Pseudomonadota</taxon>
        <taxon>Gammaproteobacteria</taxon>
        <taxon>Oceanospirillales</taxon>
        <taxon>Halomonadaceae</taxon>
        <taxon>Halomonas</taxon>
    </lineage>
</organism>
<feature type="transmembrane region" description="Helical" evidence="2">
    <location>
        <begin position="377"/>
        <end position="399"/>
    </location>
</feature>
<dbReference type="Pfam" id="PF06808">
    <property type="entry name" value="DctM"/>
    <property type="match status" value="1"/>
</dbReference>
<feature type="transmembrane region" description="Helical" evidence="2">
    <location>
        <begin position="420"/>
        <end position="441"/>
    </location>
</feature>
<keyword evidence="1" id="KW-1003">Cell membrane</keyword>
<keyword evidence="1" id="KW-0813">Transport</keyword>
<evidence type="ECO:0000256" key="1">
    <source>
        <dbReference type="RuleBase" id="RU369079"/>
    </source>
</evidence>
<name>A0A1I7GIG9_9GAMM</name>
<accession>A0A1I7GIG9</accession>
<dbReference type="RefSeq" id="WP_089793524.1">
    <property type="nucleotide sequence ID" value="NZ_FPBP01000003.1"/>
</dbReference>
<comment type="subcellular location">
    <subcellularLocation>
        <location evidence="1">Cell inner membrane</location>
        <topology evidence="1">Multi-pass membrane protein</topology>
    </subcellularLocation>
</comment>
<evidence type="ECO:0000259" key="3">
    <source>
        <dbReference type="Pfam" id="PF06808"/>
    </source>
</evidence>
<feature type="transmembrane region" description="Helical" evidence="2">
    <location>
        <begin position="136"/>
        <end position="159"/>
    </location>
</feature>
<evidence type="ECO:0000313" key="5">
    <source>
        <dbReference type="Proteomes" id="UP000198693"/>
    </source>
</evidence>
<feature type="transmembrane region" description="Helical" evidence="2">
    <location>
        <begin position="453"/>
        <end position="471"/>
    </location>
</feature>
<gene>
    <name evidence="4" type="ORF">SAMN04487955_10335</name>
</gene>
<keyword evidence="1" id="KW-0997">Cell inner membrane</keyword>
<dbReference type="OrthoDB" id="9759894at2"/>
<dbReference type="AlphaFoldDB" id="A0A1I7GIG9"/>
<dbReference type="InterPro" id="IPR010656">
    <property type="entry name" value="DctM"/>
</dbReference>
<keyword evidence="2" id="KW-1133">Transmembrane helix</keyword>
<dbReference type="Proteomes" id="UP000198693">
    <property type="component" value="Unassembled WGS sequence"/>
</dbReference>
<feature type="transmembrane region" description="Helical" evidence="2">
    <location>
        <begin position="502"/>
        <end position="529"/>
    </location>
</feature>
<feature type="transmembrane region" description="Helical" evidence="2">
    <location>
        <begin position="353"/>
        <end position="371"/>
    </location>
</feature>
<dbReference type="GO" id="GO:0005886">
    <property type="term" value="C:plasma membrane"/>
    <property type="evidence" value="ECO:0007669"/>
    <property type="project" value="UniProtKB-SubCell"/>
</dbReference>
<dbReference type="NCBIfam" id="TIGR02123">
    <property type="entry name" value="TRAP_fused"/>
    <property type="match status" value="1"/>
</dbReference>
<dbReference type="EMBL" id="FPBP01000003">
    <property type="protein sequence ID" value="SFU48302.1"/>
    <property type="molecule type" value="Genomic_DNA"/>
</dbReference>
<keyword evidence="5" id="KW-1185">Reference proteome</keyword>
<feature type="transmembrane region" description="Helical" evidence="2">
    <location>
        <begin position="50"/>
        <end position="68"/>
    </location>
</feature>
<feature type="transmembrane region" description="Helical" evidence="2">
    <location>
        <begin position="179"/>
        <end position="204"/>
    </location>
</feature>
<feature type="domain" description="TRAP C4-dicarboxylate transport system permease DctM subunit" evidence="3">
    <location>
        <begin position="124"/>
        <end position="562"/>
    </location>
</feature>
<sequence>MMSDDYESDDNLRSMPKPLWLLGLFLAIVLVVFHMYTAGFGRLSPLSQRAFHVGLLLVFLAVCGFGAVRGGGIRAGVKRALQLAIAIFAAVATGYILKEETRLTESFGVIAEAHEMVFAIGLTALVIYAARRTTGWALPILAVGMLAYALYGNLIPGYWGHPGMPLDYLIEHLYLGAEGMWGTVTGLSANLIAIFIIFGAFLMATGAANSFMDLAMLIAGRFPGGAAKVSCISSAMFGMLNGAAVANVATTGNFTIPSMKRLGYRPSFAGAVEATGSSGGQITPPIMGAGAFVMAELLGVPYTTVVYAAILPAIMFFVCVWLSIDVEARREQMRAFDASEIPKAREVLTFRRVGPLLLTLGITIGIMFSGYTPEYAAFLGICTNLGLYLIMGGVERVNFVQRLRSLLKGIEMAAVSIGKLMPLLVAAQIVLSLIGVTGIGIKLSEAIISVGDGGGLLLGTLLAAVVALVMGMGMPTTAAYLLAAAVAAPALIQLGLDPLVAHFFVFYSALLSALTPPVCTAVFTAAAIARTPWWPVCVDSMRLALMKYLLPFFFVFRPSVLLEGTWQNIAWTAFMAFVASWLLAVGSGRFFRRRIPSLVAVVLVLAGIGVAADYMLADAFALAVAIATVTVQLLKKAPNGVEVGKPSRARGL</sequence>
<dbReference type="PANTHER" id="PTHR43849:SF2">
    <property type="entry name" value="BLL3936 PROTEIN"/>
    <property type="match status" value="1"/>
</dbReference>
<keyword evidence="2" id="KW-0472">Membrane</keyword>
<feature type="transmembrane region" description="Helical" evidence="2">
    <location>
        <begin position="304"/>
        <end position="324"/>
    </location>
</feature>
<feature type="transmembrane region" description="Helical" evidence="2">
    <location>
        <begin position="568"/>
        <end position="586"/>
    </location>
</feature>
<proteinExistence type="predicted"/>
<keyword evidence="2" id="KW-0812">Transmembrane</keyword>
<comment type="function">
    <text evidence="1">Part of the tripartite ATP-independent periplasmic (TRAP) transport system.</text>
</comment>
<dbReference type="PANTHER" id="PTHR43849">
    <property type="entry name" value="BLL3936 PROTEIN"/>
    <property type="match status" value="1"/>
</dbReference>
<feature type="transmembrane region" description="Helical" evidence="2">
    <location>
        <begin position="478"/>
        <end position="496"/>
    </location>
</feature>
<feature type="transmembrane region" description="Helical" evidence="2">
    <location>
        <begin position="80"/>
        <end position="97"/>
    </location>
</feature>
<evidence type="ECO:0000256" key="2">
    <source>
        <dbReference type="SAM" id="Phobius"/>
    </source>
</evidence>
<protein>
    <submittedName>
        <fullName evidence="4">TRAP transporter, 4TM/12TM fusion protein</fullName>
    </submittedName>
</protein>
<feature type="transmembrane region" description="Helical" evidence="2">
    <location>
        <begin position="541"/>
        <end position="562"/>
    </location>
</feature>
<feature type="transmembrane region" description="Helical" evidence="2">
    <location>
        <begin position="20"/>
        <end position="38"/>
    </location>
</feature>
<evidence type="ECO:0000313" key="4">
    <source>
        <dbReference type="EMBL" id="SFU48302.1"/>
    </source>
</evidence>
<dbReference type="STRING" id="463301.SAMN04487955_10335"/>
<feature type="transmembrane region" description="Helical" evidence="2">
    <location>
        <begin position="225"/>
        <end position="249"/>
    </location>
</feature>
<feature type="transmembrane region" description="Helical" evidence="2">
    <location>
        <begin position="109"/>
        <end position="129"/>
    </location>
</feature>
<dbReference type="InterPro" id="IPR011853">
    <property type="entry name" value="TRAP_DctM-Dct_fused"/>
</dbReference>
<reference evidence="5" key="1">
    <citation type="submission" date="2016-10" db="EMBL/GenBank/DDBJ databases">
        <authorList>
            <person name="Varghese N."/>
            <person name="Submissions S."/>
        </authorList>
    </citation>
    <scope>NUCLEOTIDE SEQUENCE [LARGE SCALE GENOMIC DNA]</scope>
    <source>
        <strain evidence="5">CGMCC 1.6981</strain>
    </source>
</reference>
<dbReference type="GO" id="GO:0022857">
    <property type="term" value="F:transmembrane transporter activity"/>
    <property type="evidence" value="ECO:0007669"/>
    <property type="project" value="UniProtKB-UniRule"/>
</dbReference>